<dbReference type="Proteomes" id="UP000176445">
    <property type="component" value="Unassembled WGS sequence"/>
</dbReference>
<organism evidence="2 3">
    <name type="scientific">Candidatus Kaiserbacteria bacterium RIFCSPHIGHO2_01_FULL_54_36b</name>
    <dbReference type="NCBI Taxonomy" id="1798483"/>
    <lineage>
        <taxon>Bacteria</taxon>
        <taxon>Candidatus Kaiseribacteriota</taxon>
    </lineage>
</organism>
<comment type="caution">
    <text evidence="2">The sequence shown here is derived from an EMBL/GenBank/DDBJ whole genome shotgun (WGS) entry which is preliminary data.</text>
</comment>
<accession>A0A1F6CQP9</accession>
<proteinExistence type="predicted"/>
<dbReference type="Pfam" id="PF08241">
    <property type="entry name" value="Methyltransf_11"/>
    <property type="match status" value="1"/>
</dbReference>
<sequence length="210" mass="23660">MNIPHIQVPKTHYSHDRYMHKARWASYWHQMREVASFAPVEVLEVGVGTGVVAATLRGRGIEIKTLDIDAALSPDIKGSVTAIPLSEDAVDVSLAGQVLEHLPWEQVSTALREMRRVSRKGIVVSVPDRRHTLFFCSFQIPFLGRHEIAIRIPTRKPHVFDGQHHWELGVPGYPIARFKELAASCGLKLIRAYAPSDVPTKHFFVFEKTP</sequence>
<protein>
    <recommendedName>
        <fullName evidence="1">Methyltransferase type 11 domain-containing protein</fullName>
    </recommendedName>
</protein>
<gene>
    <name evidence="2" type="ORF">A2704_04670</name>
</gene>
<dbReference type="Gene3D" id="3.40.50.150">
    <property type="entry name" value="Vaccinia Virus protein VP39"/>
    <property type="match status" value="1"/>
</dbReference>
<name>A0A1F6CQP9_9BACT</name>
<dbReference type="InterPro" id="IPR013216">
    <property type="entry name" value="Methyltransf_11"/>
</dbReference>
<evidence type="ECO:0000259" key="1">
    <source>
        <dbReference type="Pfam" id="PF08241"/>
    </source>
</evidence>
<feature type="domain" description="Methyltransferase type 11" evidence="1">
    <location>
        <begin position="43"/>
        <end position="121"/>
    </location>
</feature>
<dbReference type="AlphaFoldDB" id="A0A1F6CQP9"/>
<evidence type="ECO:0000313" key="2">
    <source>
        <dbReference type="EMBL" id="OGG51464.1"/>
    </source>
</evidence>
<dbReference type="InterPro" id="IPR029063">
    <property type="entry name" value="SAM-dependent_MTases_sf"/>
</dbReference>
<reference evidence="2 3" key="1">
    <citation type="journal article" date="2016" name="Nat. Commun.">
        <title>Thousands of microbial genomes shed light on interconnected biogeochemical processes in an aquifer system.</title>
        <authorList>
            <person name="Anantharaman K."/>
            <person name="Brown C.T."/>
            <person name="Hug L.A."/>
            <person name="Sharon I."/>
            <person name="Castelle C.J."/>
            <person name="Probst A.J."/>
            <person name="Thomas B.C."/>
            <person name="Singh A."/>
            <person name="Wilkins M.J."/>
            <person name="Karaoz U."/>
            <person name="Brodie E.L."/>
            <person name="Williams K.H."/>
            <person name="Hubbard S.S."/>
            <person name="Banfield J.F."/>
        </authorList>
    </citation>
    <scope>NUCLEOTIDE SEQUENCE [LARGE SCALE GENOMIC DNA]</scope>
</reference>
<dbReference type="SUPFAM" id="SSF53335">
    <property type="entry name" value="S-adenosyl-L-methionine-dependent methyltransferases"/>
    <property type="match status" value="1"/>
</dbReference>
<dbReference type="GO" id="GO:0008757">
    <property type="term" value="F:S-adenosylmethionine-dependent methyltransferase activity"/>
    <property type="evidence" value="ECO:0007669"/>
    <property type="project" value="InterPro"/>
</dbReference>
<evidence type="ECO:0000313" key="3">
    <source>
        <dbReference type="Proteomes" id="UP000176445"/>
    </source>
</evidence>
<dbReference type="EMBL" id="MFKW01000028">
    <property type="protein sequence ID" value="OGG51464.1"/>
    <property type="molecule type" value="Genomic_DNA"/>
</dbReference>